<dbReference type="AlphaFoldDB" id="A0A4Y7RAR4"/>
<accession>A0A4Y7RAR4</accession>
<dbReference type="RefSeq" id="WP_190258677.1">
    <property type="nucleotide sequence ID" value="NZ_QFGA01000002.1"/>
</dbReference>
<dbReference type="SUPFAM" id="SSF159713">
    <property type="entry name" value="Dhaf3308-like"/>
    <property type="match status" value="1"/>
</dbReference>
<feature type="domain" description="DUF4213" evidence="2">
    <location>
        <begin position="5"/>
        <end position="83"/>
    </location>
</feature>
<feature type="domain" description="Putative heavy-metal chelation" evidence="1">
    <location>
        <begin position="105"/>
        <end position="240"/>
    </location>
</feature>
<evidence type="ECO:0000313" key="3">
    <source>
        <dbReference type="EMBL" id="TEB06054.1"/>
    </source>
</evidence>
<dbReference type="InterPro" id="IPR025251">
    <property type="entry name" value="DUF4213"/>
</dbReference>
<keyword evidence="4" id="KW-1185">Reference proteome</keyword>
<comment type="caution">
    <text evidence="3">The sequence shown here is derived from an EMBL/GenBank/DDBJ whole genome shotgun (WGS) entry which is preliminary data.</text>
</comment>
<gene>
    <name evidence="3" type="ORF">Psch_03096</name>
</gene>
<evidence type="ECO:0000313" key="4">
    <source>
        <dbReference type="Proteomes" id="UP000298324"/>
    </source>
</evidence>
<dbReference type="Gene3D" id="3.40.50.11590">
    <property type="match status" value="1"/>
</dbReference>
<organism evidence="3 4">
    <name type="scientific">Pelotomaculum schinkii</name>
    <dbReference type="NCBI Taxonomy" id="78350"/>
    <lineage>
        <taxon>Bacteria</taxon>
        <taxon>Bacillati</taxon>
        <taxon>Bacillota</taxon>
        <taxon>Clostridia</taxon>
        <taxon>Eubacteriales</taxon>
        <taxon>Desulfotomaculaceae</taxon>
        <taxon>Pelotomaculum</taxon>
    </lineage>
</organism>
<evidence type="ECO:0000259" key="1">
    <source>
        <dbReference type="Pfam" id="PF04016"/>
    </source>
</evidence>
<evidence type="ECO:0000259" key="2">
    <source>
        <dbReference type="Pfam" id="PF13938"/>
    </source>
</evidence>
<dbReference type="Proteomes" id="UP000298324">
    <property type="component" value="Unassembled WGS sequence"/>
</dbReference>
<name>A0A4Y7RAR4_9FIRM</name>
<dbReference type="InterPro" id="IPR007161">
    <property type="entry name" value="DUF364"/>
</dbReference>
<sequence length="248" mass="27225">MWEIYDELIAAVPEDLVATECMIGLYWTLVRSGGVGVSLTMRKEPGRLNLGKITGVSLRELASNIKSWNNLRAMVGLAAINAAFNTPEQLAKLLGHPLTFQEHANAFSHYIEQVRGKKVAVVGHFPGLEELAKVSQFSILERNPNPGDFPDPACEYLLGEQDFVFITATSLINKTLPRLLELSRGAVTVLVGPSTPLSPIFFKYGVETLAGLVVVEPSGFWRTVQEGGRMEIFNNGGQMVRISRNDVL</sequence>
<proteinExistence type="predicted"/>
<protein>
    <recommendedName>
        <fullName evidence="5">Heavy-metal chelation domain-containing protein</fullName>
    </recommendedName>
</protein>
<dbReference type="Pfam" id="PF13938">
    <property type="entry name" value="DUF4213"/>
    <property type="match status" value="1"/>
</dbReference>
<dbReference type="Gene3D" id="3.30.390.100">
    <property type="match status" value="1"/>
</dbReference>
<evidence type="ECO:0008006" key="5">
    <source>
        <dbReference type="Google" id="ProtNLM"/>
    </source>
</evidence>
<dbReference type="EMBL" id="QFGA01000002">
    <property type="protein sequence ID" value="TEB06054.1"/>
    <property type="molecule type" value="Genomic_DNA"/>
</dbReference>
<dbReference type="Pfam" id="PF04016">
    <property type="entry name" value="DUF364"/>
    <property type="match status" value="1"/>
</dbReference>
<reference evidence="3 4" key="1">
    <citation type="journal article" date="2018" name="Environ. Microbiol.">
        <title>Novel energy conservation strategies and behaviour of Pelotomaculum schinkii driving syntrophic propionate catabolism.</title>
        <authorList>
            <person name="Hidalgo-Ahumada C.A.P."/>
            <person name="Nobu M.K."/>
            <person name="Narihiro T."/>
            <person name="Tamaki H."/>
            <person name="Liu W.T."/>
            <person name="Kamagata Y."/>
            <person name="Stams A.J.M."/>
            <person name="Imachi H."/>
            <person name="Sousa D.Z."/>
        </authorList>
    </citation>
    <scope>NUCLEOTIDE SEQUENCE [LARGE SCALE GENOMIC DNA]</scope>
    <source>
        <strain evidence="3 4">HH</strain>
    </source>
</reference>